<sequence length="103" mass="10977">MACVLQPSLGEQTSLSVSRRPTHHPASHSTVPPCPTLPCLATIHLTSPHTSKAATTPPPGDCNCVWLFAWLTADVTDGCELSTRLNAVQLKVCKKGFIVGSVW</sequence>
<dbReference type="Proteomes" id="UP000017246">
    <property type="component" value="Unassembled WGS sequence"/>
</dbReference>
<evidence type="ECO:0000256" key="1">
    <source>
        <dbReference type="SAM" id="MobiDB-lite"/>
    </source>
</evidence>
<gene>
    <name evidence="2" type="ORF">EmuJ_000430000</name>
</gene>
<feature type="compositionally biased region" description="Polar residues" evidence="1">
    <location>
        <begin position="9"/>
        <end position="19"/>
    </location>
</feature>
<feature type="region of interest" description="Disordered" evidence="1">
    <location>
        <begin position="1"/>
        <end position="34"/>
    </location>
</feature>
<dbReference type="EMBL" id="LN902843">
    <property type="protein sequence ID" value="CDS37069.1"/>
    <property type="molecule type" value="Genomic_DNA"/>
</dbReference>
<accession>A0A068Y461</accession>
<evidence type="ECO:0000313" key="2">
    <source>
        <dbReference type="EMBL" id="CDS37069.1"/>
    </source>
</evidence>
<proteinExistence type="predicted"/>
<organism evidence="2 3">
    <name type="scientific">Echinococcus multilocularis</name>
    <name type="common">Fox tapeworm</name>
    <dbReference type="NCBI Taxonomy" id="6211"/>
    <lineage>
        <taxon>Eukaryota</taxon>
        <taxon>Metazoa</taxon>
        <taxon>Spiralia</taxon>
        <taxon>Lophotrochozoa</taxon>
        <taxon>Platyhelminthes</taxon>
        <taxon>Cestoda</taxon>
        <taxon>Eucestoda</taxon>
        <taxon>Cyclophyllidea</taxon>
        <taxon>Taeniidae</taxon>
        <taxon>Echinococcus</taxon>
    </lineage>
</organism>
<evidence type="ECO:0000313" key="3">
    <source>
        <dbReference type="Proteomes" id="UP000017246"/>
    </source>
</evidence>
<dbReference type="AlphaFoldDB" id="A0A068Y461"/>
<reference evidence="2" key="1">
    <citation type="journal article" date="2013" name="Nature">
        <title>The genomes of four tapeworm species reveal adaptations to parasitism.</title>
        <authorList>
            <person name="Tsai I.J."/>
            <person name="Zarowiecki M."/>
            <person name="Holroyd N."/>
            <person name="Garciarrubio A."/>
            <person name="Sanchez-Flores A."/>
            <person name="Brooks K.L."/>
            <person name="Tracey A."/>
            <person name="Bobes R.J."/>
            <person name="Fragoso G."/>
            <person name="Sciutto E."/>
            <person name="Aslett M."/>
            <person name="Beasley H."/>
            <person name="Bennett H.M."/>
            <person name="Cai J."/>
            <person name="Camicia F."/>
            <person name="Clark R."/>
            <person name="Cucher M."/>
            <person name="De Silva N."/>
            <person name="Day T.A."/>
            <person name="Deplazes P."/>
            <person name="Estrada K."/>
            <person name="Fernandez C."/>
            <person name="Holland P.W."/>
            <person name="Hou J."/>
            <person name="Hu S."/>
            <person name="Huckvale T."/>
            <person name="Hung S.S."/>
            <person name="Kamenetzky L."/>
            <person name="Keane J.A."/>
            <person name="Kiss F."/>
            <person name="Koziol U."/>
            <person name="Lambert O."/>
            <person name="Liu K."/>
            <person name="Luo X."/>
            <person name="Luo Y."/>
            <person name="Macchiaroli N."/>
            <person name="Nichol S."/>
            <person name="Paps J."/>
            <person name="Parkinson J."/>
            <person name="Pouchkina-Stantcheva N."/>
            <person name="Riddiford N."/>
            <person name="Rosenzvit M."/>
            <person name="Salinas G."/>
            <person name="Wasmuth J.D."/>
            <person name="Zamanian M."/>
            <person name="Zheng Y."/>
            <person name="Cai X."/>
            <person name="Soberon X."/>
            <person name="Olson P.D."/>
            <person name="Laclette J.P."/>
            <person name="Brehm K."/>
            <person name="Berriman M."/>
            <person name="Garciarrubio A."/>
            <person name="Bobes R.J."/>
            <person name="Fragoso G."/>
            <person name="Sanchez-Flores A."/>
            <person name="Estrada K."/>
            <person name="Cevallos M.A."/>
            <person name="Morett E."/>
            <person name="Gonzalez V."/>
            <person name="Portillo T."/>
            <person name="Ochoa-Leyva A."/>
            <person name="Jose M.V."/>
            <person name="Sciutto E."/>
            <person name="Landa A."/>
            <person name="Jimenez L."/>
            <person name="Valdes V."/>
            <person name="Carrero J.C."/>
            <person name="Larralde C."/>
            <person name="Morales-Montor J."/>
            <person name="Limon-Lason J."/>
            <person name="Soberon X."/>
            <person name="Laclette J.P."/>
        </authorList>
    </citation>
    <scope>NUCLEOTIDE SEQUENCE [LARGE SCALE GENOMIC DNA]</scope>
</reference>
<name>A0A068Y461_ECHMU</name>
<protein>
    <submittedName>
        <fullName evidence="2">Uncharacterized protein</fullName>
    </submittedName>
</protein>
<reference evidence="2" key="2">
    <citation type="submission" date="2015-11" db="EMBL/GenBank/DDBJ databases">
        <authorList>
            <person name="Zhang Y."/>
            <person name="Guo Z."/>
        </authorList>
    </citation>
    <scope>NUCLEOTIDE SEQUENCE</scope>
</reference>
<keyword evidence="3" id="KW-1185">Reference proteome</keyword>